<dbReference type="eggNOG" id="COG4403">
    <property type="taxonomic scope" value="Bacteria"/>
</dbReference>
<gene>
    <name evidence="2" type="ordered locus">SGR_6571</name>
</gene>
<evidence type="ECO:0000256" key="1">
    <source>
        <dbReference type="SAM" id="MobiDB-lite"/>
    </source>
</evidence>
<name>B1VLK9_STRGG</name>
<dbReference type="HOGENOM" id="CLU_012340_0_0_11"/>
<protein>
    <submittedName>
        <fullName evidence="2">Uncharacterized protein</fullName>
    </submittedName>
</protein>
<dbReference type="KEGG" id="sgr:SGR_6571"/>
<reference evidence="3" key="1">
    <citation type="journal article" date="2008" name="J. Bacteriol.">
        <title>Genome sequence of the streptomycin-producing microorganism Streptomyces griseus IFO 13350.</title>
        <authorList>
            <person name="Ohnishi Y."/>
            <person name="Ishikawa J."/>
            <person name="Hara H."/>
            <person name="Suzuki H."/>
            <person name="Ikenoya M."/>
            <person name="Ikeda H."/>
            <person name="Yamashita A."/>
            <person name="Hattori M."/>
            <person name="Horinouchi S."/>
        </authorList>
    </citation>
    <scope>NUCLEOTIDE SEQUENCE [LARGE SCALE GENOMIC DNA]</scope>
    <source>
        <strain evidence="3">JCM 4626 / NBRC 13350</strain>
    </source>
</reference>
<sequence length="856" mass="93847">MTSRRAAVPDAPDSPMDVEPLWDMRDPGGELGGSSGGDARRRARPGADQDGSPQLPLAARRVIDAVRKGGAGGMFPPVVRAGPEGTVAIDRLLGGETDARMIENALHDRRFAPLLDLWDRLDAWCAGAGPRYSDVVSEGILDITNADIFGPVVSEAFVACAAGRPHYARDRVAEWAVRCEEFLTLFLDRLLRDMNACWPEQPAFRGPVVGLWAHGEETHNGRQRVLRLDCAGGGRVAYKPRPASGELLFTASPASPASPGAAPPAARPGSVPPASLFDLLNHAPTASGEVRLPVLACWPGAEPGYLWQEWIEPPAQWGPIRASGPWELTGTRLTPGESGRFWRRAGSLTAAMFAFGITDMIGGNVVTGSRPGDPEPLLYPIDLEIFFCRVPRLYDTGLLHDATAEIDQHHVGLERTARWCDAEGPPVCWTERPTGELRLHRRRASLTREATRNVVADTGGRTGYGPYLPAMLRGMFDAWTLMCRQRPAIGAFLSTATAGHHVRVLRQPTFRYFDALVPRWLSGGGAAPHPTDPDVHFDRPERDQLRRLDVPYFVRSLAGGPVLSVEPPPVPFGTARVAARPEPEGGWPPLRELLEGENLTLAGLGVALRDAVEHVFDDVTDHVVTDALLGVRLHLQSPAEGQVAFDWPEAGRRITYLWDRQKVRLRIDPADAPEAPVEPAPAGEIRRRLLRLDRLDGAVRTPWADGGMSDTTAERRLRDLTDAGIAWLTTVVADHGWPGRALVGAEAATAASRLVQHAREHLDFRRHCLELMRDAAERGDLPWREIAYLTDELRVTDGLPQVYGTKFEPVDGVLVPWPVEDPQDVDRRRAALGMEPLAEHTDRIRRRFPLTGREAS</sequence>
<dbReference type="InterPro" id="IPR046732">
    <property type="entry name" value="DUF6624"/>
</dbReference>
<dbReference type="Pfam" id="PF20329">
    <property type="entry name" value="DUF6624"/>
    <property type="match status" value="1"/>
</dbReference>
<evidence type="ECO:0000313" key="3">
    <source>
        <dbReference type="Proteomes" id="UP000001685"/>
    </source>
</evidence>
<proteinExistence type="predicted"/>
<dbReference type="EMBL" id="AP009493">
    <property type="protein sequence ID" value="BAG23400.1"/>
    <property type="molecule type" value="Genomic_DNA"/>
</dbReference>
<organism evidence="2 3">
    <name type="scientific">Streptomyces griseus subsp. griseus (strain JCM 4626 / CBS 651.72 / NBRC 13350 / KCC S-0626 / ISP 5235)</name>
    <dbReference type="NCBI Taxonomy" id="455632"/>
    <lineage>
        <taxon>Bacteria</taxon>
        <taxon>Bacillati</taxon>
        <taxon>Actinomycetota</taxon>
        <taxon>Actinomycetes</taxon>
        <taxon>Kitasatosporales</taxon>
        <taxon>Streptomycetaceae</taxon>
        <taxon>Streptomyces</taxon>
    </lineage>
</organism>
<accession>B1VLK9</accession>
<dbReference type="Proteomes" id="UP000001685">
    <property type="component" value="Chromosome"/>
</dbReference>
<evidence type="ECO:0000313" key="2">
    <source>
        <dbReference type="EMBL" id="BAG23400.1"/>
    </source>
</evidence>
<feature type="region of interest" description="Disordered" evidence="1">
    <location>
        <begin position="1"/>
        <end position="56"/>
    </location>
</feature>
<dbReference type="AlphaFoldDB" id="B1VLK9"/>